<dbReference type="EMBL" id="HBIO01008316">
    <property type="protein sequence ID" value="CAE0461500.1"/>
    <property type="molecule type" value="Transcribed_RNA"/>
</dbReference>
<reference evidence="8" key="1">
    <citation type="submission" date="2021-01" db="EMBL/GenBank/DDBJ databases">
        <authorList>
            <person name="Corre E."/>
            <person name="Pelletier E."/>
            <person name="Niang G."/>
            <person name="Scheremetjew M."/>
            <person name="Finn R."/>
            <person name="Kale V."/>
            <person name="Holt S."/>
            <person name="Cochrane G."/>
            <person name="Meng A."/>
            <person name="Brown T."/>
            <person name="Cohen L."/>
        </authorList>
    </citation>
    <scope>NUCLEOTIDE SEQUENCE</scope>
    <source>
        <strain evidence="8">MM31A-1</strain>
    </source>
</reference>
<keyword evidence="4" id="KW-0539">Nucleus</keyword>
<protein>
    <submittedName>
        <fullName evidence="8">Uncharacterized protein</fullName>
    </submittedName>
</protein>
<keyword evidence="3" id="KW-0508">mRNA splicing</keyword>
<evidence type="ECO:0000256" key="3">
    <source>
        <dbReference type="ARBA" id="ARBA00023187"/>
    </source>
</evidence>
<feature type="domain" description="Small nuclear ribonucleoprotein Prp3 C-terminal" evidence="6">
    <location>
        <begin position="534"/>
        <end position="671"/>
    </location>
</feature>
<feature type="region of interest" description="Disordered" evidence="5">
    <location>
        <begin position="69"/>
        <end position="119"/>
    </location>
</feature>
<evidence type="ECO:0000259" key="6">
    <source>
        <dbReference type="Pfam" id="PF06544"/>
    </source>
</evidence>
<feature type="compositionally biased region" description="Basic and acidic residues" evidence="5">
    <location>
        <begin position="366"/>
        <end position="383"/>
    </location>
</feature>
<dbReference type="InterPro" id="IPR013881">
    <property type="entry name" value="Pre-mRNA_splic_Prp3_dom"/>
</dbReference>
<name>A0A7S3Q056_9STRA</name>
<feature type="region of interest" description="Disordered" evidence="5">
    <location>
        <begin position="355"/>
        <end position="390"/>
    </location>
</feature>
<feature type="compositionally biased region" description="Polar residues" evidence="5">
    <location>
        <begin position="355"/>
        <end position="365"/>
    </location>
</feature>
<feature type="region of interest" description="Disordered" evidence="5">
    <location>
        <begin position="160"/>
        <end position="188"/>
    </location>
</feature>
<dbReference type="AlphaFoldDB" id="A0A7S3Q056"/>
<feature type="compositionally biased region" description="Basic and acidic residues" evidence="5">
    <location>
        <begin position="501"/>
        <end position="524"/>
    </location>
</feature>
<feature type="compositionally biased region" description="Low complexity" evidence="5">
    <location>
        <begin position="16"/>
        <end position="32"/>
    </location>
</feature>
<proteinExistence type="predicted"/>
<dbReference type="PANTHER" id="PTHR14212:SF0">
    <property type="entry name" value="U4_U6 SMALL NUCLEAR RIBONUCLEOPROTEIN PRP3"/>
    <property type="match status" value="1"/>
</dbReference>
<evidence type="ECO:0000259" key="7">
    <source>
        <dbReference type="Pfam" id="PF08572"/>
    </source>
</evidence>
<comment type="subcellular location">
    <subcellularLocation>
        <location evidence="1">Nucleus</location>
    </subcellularLocation>
</comment>
<dbReference type="InterPro" id="IPR027104">
    <property type="entry name" value="Prp3"/>
</dbReference>
<evidence type="ECO:0000256" key="2">
    <source>
        <dbReference type="ARBA" id="ARBA00022664"/>
    </source>
</evidence>
<organism evidence="8">
    <name type="scientific">Chaetoceros debilis</name>
    <dbReference type="NCBI Taxonomy" id="122233"/>
    <lineage>
        <taxon>Eukaryota</taxon>
        <taxon>Sar</taxon>
        <taxon>Stramenopiles</taxon>
        <taxon>Ochrophyta</taxon>
        <taxon>Bacillariophyta</taxon>
        <taxon>Coscinodiscophyceae</taxon>
        <taxon>Chaetocerotophycidae</taxon>
        <taxon>Chaetocerotales</taxon>
        <taxon>Chaetocerotaceae</taxon>
        <taxon>Chaetoceros</taxon>
    </lineage>
</organism>
<accession>A0A7S3Q056</accession>
<feature type="compositionally biased region" description="Basic and acidic residues" evidence="5">
    <location>
        <begin position="160"/>
        <end position="173"/>
    </location>
</feature>
<gene>
    <name evidence="8" type="ORF">CDEB00056_LOCUS6341</name>
</gene>
<feature type="compositionally biased region" description="Low complexity" evidence="5">
    <location>
        <begin position="40"/>
        <end position="53"/>
    </location>
</feature>
<dbReference type="GO" id="GO:0000398">
    <property type="term" value="P:mRNA splicing, via spliceosome"/>
    <property type="evidence" value="ECO:0007669"/>
    <property type="project" value="InterPro"/>
</dbReference>
<feature type="compositionally biased region" description="Low complexity" evidence="5">
    <location>
        <begin position="69"/>
        <end position="94"/>
    </location>
</feature>
<dbReference type="CDD" id="cd24162">
    <property type="entry name" value="Prp3_C"/>
    <property type="match status" value="1"/>
</dbReference>
<feature type="region of interest" description="Disordered" evidence="5">
    <location>
        <begin position="602"/>
        <end position="623"/>
    </location>
</feature>
<sequence>MSENNKERRKRRRWGDTPSSAAAETTTTTSAPTPAPAPGAPEGASDAAAKKAALQQSISARLAALKAKKSQAVAKASATLGSARNNANASRTTAIVPPPAAFPPPSARSSDGQPASKKAKVYDLDLSVTAPSYQKSVLIGAVPPKPIRKINPYLAHLEHGATRDSSKSEERNPLQKSDGGGGGADADDEMILDNRLAAGRMHKARRKKELQFVQPGTFIELAERKRAKAENAAKSGFASGRKVGTFVKSSGMAQIGGGGGANVIPGEDNYYGASSASAIVEDVTTMAKSIPRADVVGESIDGSSKSTGGVVAIPTPMIMEWWDVDSLLPYKLKKEVVAMEGRAVTLRATNRMNLLKSSKSKAGTSSEKKDEDGMDAESKEQKQTQDLTQKCAAAASISNSKTYKLVQHPAPVKPPNAPTEDALAPTLHLTKKEMKRQRKLRRAEKQRELQDLQAAGLISAPEPKLTLSNFMRVLGDQAVMDPSKMEAKVMEQVQGRKQKHEKMNADRQLSKEQRSEKRDRKLTEDTSQAVSVALFLVKDMSHRYHRTKVDLNAQQNKITGGVLECEMPKMSLVICEGGAKAIKRYVRLMLVRMKWKGENFMEADESEDEHENEDNEEGQKQKFNSENSCELVWQGMAPKRMFRTFVFQTCETSEVARKVLEAKGVAHFWDQVLVHASGSGESFNFKLGDGDMESGDEDIVMKESF</sequence>
<keyword evidence="2" id="KW-0507">mRNA processing</keyword>
<dbReference type="GO" id="GO:0046540">
    <property type="term" value="C:U4/U6 x U5 tri-snRNP complex"/>
    <property type="evidence" value="ECO:0007669"/>
    <property type="project" value="InterPro"/>
</dbReference>
<dbReference type="Pfam" id="PF08572">
    <property type="entry name" value="PRP3"/>
    <property type="match status" value="1"/>
</dbReference>
<evidence type="ECO:0000256" key="4">
    <source>
        <dbReference type="ARBA" id="ARBA00023242"/>
    </source>
</evidence>
<evidence type="ECO:0000256" key="5">
    <source>
        <dbReference type="SAM" id="MobiDB-lite"/>
    </source>
</evidence>
<dbReference type="InterPro" id="IPR010541">
    <property type="entry name" value="Prp3_C"/>
</dbReference>
<feature type="compositionally biased region" description="Acidic residues" evidence="5">
    <location>
        <begin position="602"/>
        <end position="616"/>
    </location>
</feature>
<evidence type="ECO:0000256" key="1">
    <source>
        <dbReference type="ARBA" id="ARBA00004123"/>
    </source>
</evidence>
<feature type="compositionally biased region" description="Pro residues" evidence="5">
    <location>
        <begin position="96"/>
        <end position="106"/>
    </location>
</feature>
<dbReference type="PANTHER" id="PTHR14212">
    <property type="entry name" value="U4/U6-ASSOCIATED RNA SPLICING FACTOR-RELATED"/>
    <property type="match status" value="1"/>
</dbReference>
<feature type="domain" description="Pre-mRNA-splicing factor 3" evidence="7">
    <location>
        <begin position="192"/>
        <end position="509"/>
    </location>
</feature>
<feature type="region of interest" description="Disordered" evidence="5">
    <location>
        <begin position="492"/>
        <end position="524"/>
    </location>
</feature>
<dbReference type="Pfam" id="PF06544">
    <property type="entry name" value="Prp3_C"/>
    <property type="match status" value="1"/>
</dbReference>
<feature type="region of interest" description="Disordered" evidence="5">
    <location>
        <begin position="1"/>
        <end position="53"/>
    </location>
</feature>
<evidence type="ECO:0000313" key="8">
    <source>
        <dbReference type="EMBL" id="CAE0461500.1"/>
    </source>
</evidence>